<feature type="transmembrane region" description="Helical" evidence="1">
    <location>
        <begin position="12"/>
        <end position="32"/>
    </location>
</feature>
<reference evidence="2 3" key="1">
    <citation type="submission" date="2019-03" db="EMBL/GenBank/DDBJ databases">
        <title>Genomic Encyclopedia of Type Strains, Phase IV (KMG-IV): sequencing the most valuable type-strain genomes for metagenomic binning, comparative biology and taxonomic classification.</title>
        <authorList>
            <person name="Goeker M."/>
        </authorList>
    </citation>
    <scope>NUCLEOTIDE SEQUENCE [LARGE SCALE GENOMIC DNA]</scope>
    <source>
        <strain evidence="2 3">DSM 45934</strain>
    </source>
</reference>
<keyword evidence="1" id="KW-1133">Transmembrane helix</keyword>
<sequence>MLRRFLTWFEDYLADVGAITLIGAVTGILAFGGTLSTIFGDTGIRATAFVATILTVLGTFTALATSRRQWQHRARQNQRLLGHYRRLVQDHFNYWQILEWDETVVVDERGNSRQRITARAVVTSDDLDFFRIRLGSRWKQSTKHQRHVSVKARSPELDGLGGTRLDTTLAWLPDGRLEILVHFSLSMEKNDIFNVDFEIEWPGKCQPLMLGEPDEFVMRFTQRIEKATWTIILPVGTKVSVDPVGLRAEDTYELKKGVNSAGNSEVRLSAQAIEPYRSFGMRVDQK</sequence>
<keyword evidence="1" id="KW-0472">Membrane</keyword>
<evidence type="ECO:0000313" key="2">
    <source>
        <dbReference type="EMBL" id="TCO52402.1"/>
    </source>
</evidence>
<gene>
    <name evidence="2" type="ORF">EV192_112134</name>
</gene>
<proteinExistence type="predicted"/>
<comment type="caution">
    <text evidence="2">The sequence shown here is derived from an EMBL/GenBank/DDBJ whole genome shotgun (WGS) entry which is preliminary data.</text>
</comment>
<organism evidence="2 3">
    <name type="scientific">Actinocrispum wychmicini</name>
    <dbReference type="NCBI Taxonomy" id="1213861"/>
    <lineage>
        <taxon>Bacteria</taxon>
        <taxon>Bacillati</taxon>
        <taxon>Actinomycetota</taxon>
        <taxon>Actinomycetes</taxon>
        <taxon>Pseudonocardiales</taxon>
        <taxon>Pseudonocardiaceae</taxon>
        <taxon>Actinocrispum</taxon>
    </lineage>
</organism>
<evidence type="ECO:0000313" key="3">
    <source>
        <dbReference type="Proteomes" id="UP000295680"/>
    </source>
</evidence>
<keyword evidence="3" id="KW-1185">Reference proteome</keyword>
<dbReference type="AlphaFoldDB" id="A0A4R2J507"/>
<protein>
    <submittedName>
        <fullName evidence="2">Uncharacterized protein</fullName>
    </submittedName>
</protein>
<accession>A0A4R2J507</accession>
<dbReference type="EMBL" id="SLWS01000012">
    <property type="protein sequence ID" value="TCO52402.1"/>
    <property type="molecule type" value="Genomic_DNA"/>
</dbReference>
<keyword evidence="1" id="KW-0812">Transmembrane</keyword>
<evidence type="ECO:0000256" key="1">
    <source>
        <dbReference type="SAM" id="Phobius"/>
    </source>
</evidence>
<feature type="transmembrane region" description="Helical" evidence="1">
    <location>
        <begin position="44"/>
        <end position="65"/>
    </location>
</feature>
<name>A0A4R2J507_9PSEU</name>
<dbReference type="Proteomes" id="UP000295680">
    <property type="component" value="Unassembled WGS sequence"/>
</dbReference>